<dbReference type="SUPFAM" id="SSF160240">
    <property type="entry name" value="Cation efflux protein cytoplasmic domain-like"/>
    <property type="match status" value="1"/>
</dbReference>
<dbReference type="InterPro" id="IPR002524">
    <property type="entry name" value="Cation_efflux"/>
</dbReference>
<dbReference type="NCBIfam" id="TIGR01297">
    <property type="entry name" value="CDF"/>
    <property type="match status" value="1"/>
</dbReference>
<evidence type="ECO:0000256" key="5">
    <source>
        <dbReference type="ARBA" id="ARBA00022989"/>
    </source>
</evidence>
<organism evidence="10 11">
    <name type="scientific">Peloplasma aerotolerans</name>
    <dbReference type="NCBI Taxonomy" id="3044389"/>
    <lineage>
        <taxon>Bacteria</taxon>
        <taxon>Bacillati</taxon>
        <taxon>Mycoplasmatota</taxon>
        <taxon>Mollicutes</taxon>
        <taxon>Acholeplasmatales</taxon>
        <taxon>Acholeplasmataceae</taxon>
        <taxon>Peloplasma</taxon>
    </lineage>
</organism>
<evidence type="ECO:0000256" key="3">
    <source>
        <dbReference type="ARBA" id="ARBA00022448"/>
    </source>
</evidence>
<dbReference type="FunFam" id="1.20.1510.10:FF:000006">
    <property type="entry name" value="Divalent cation efflux transporter"/>
    <property type="match status" value="1"/>
</dbReference>
<keyword evidence="4 7" id="KW-0812">Transmembrane</keyword>
<name>A0AAW6UAL4_9MOLU</name>
<evidence type="ECO:0000256" key="1">
    <source>
        <dbReference type="ARBA" id="ARBA00004141"/>
    </source>
</evidence>
<dbReference type="EMBL" id="JASCXW010000008">
    <property type="protein sequence ID" value="MDI6452694.1"/>
    <property type="molecule type" value="Genomic_DNA"/>
</dbReference>
<evidence type="ECO:0000256" key="4">
    <source>
        <dbReference type="ARBA" id="ARBA00022692"/>
    </source>
</evidence>
<dbReference type="Gene3D" id="1.20.1510.10">
    <property type="entry name" value="Cation efflux protein transmembrane domain"/>
    <property type="match status" value="1"/>
</dbReference>
<protein>
    <submittedName>
        <fullName evidence="10">Cation diffusion facilitator family transporter</fullName>
    </submittedName>
</protein>
<gene>
    <name evidence="10" type="ORF">QJ521_03860</name>
</gene>
<dbReference type="Pfam" id="PF01545">
    <property type="entry name" value="Cation_efflux"/>
    <property type="match status" value="1"/>
</dbReference>
<keyword evidence="3" id="KW-0813">Transport</keyword>
<evidence type="ECO:0000259" key="8">
    <source>
        <dbReference type="Pfam" id="PF01545"/>
    </source>
</evidence>
<keyword evidence="6 7" id="KW-0472">Membrane</keyword>
<accession>A0AAW6UAL4</accession>
<sequence>MTQEQRKRLLHAITIGLIANVILAVLKLTFGIWGNAQALISDGLNSFSDVFISILLLVVMKVATKKPDHDHPYGHEKFEGLAYFVLGIIFFITSIYIGITSITSIFNYIKDPTEAIKPHLYTVIISIFSLIIKFILFKYFLIISKKYNNPTLRADSKNHLLDAWATLFSVVGLSLAQINLIVFDYIAALIIGLFIFRLAYQVIKDSISYLVDQAPTKEEVEQIHKIILEVKGVIKVDDLKVRRHMTRKYVDVEIGVESSLSLKEAHRIAEKVHHQVEDEFPDVIHCMVHVNPAT</sequence>
<feature type="domain" description="Cation efflux protein transmembrane" evidence="8">
    <location>
        <begin position="14"/>
        <end position="211"/>
    </location>
</feature>
<evidence type="ECO:0000313" key="11">
    <source>
        <dbReference type="Proteomes" id="UP001431532"/>
    </source>
</evidence>
<reference evidence="10" key="1">
    <citation type="submission" date="2023-05" db="EMBL/GenBank/DDBJ databases">
        <title>Mariniplasma microaerophilum sp. nov., a novel anaerobic mollicute isolated from terrestrial mud volcano, Taman Peninsula, Russia.</title>
        <authorList>
            <person name="Khomyakova M.A."/>
            <person name="Merkel A.Y."/>
            <person name="Slobodkin A.I."/>
        </authorList>
    </citation>
    <scope>NUCLEOTIDE SEQUENCE</scope>
    <source>
        <strain evidence="10">M4Ah</strain>
    </source>
</reference>
<dbReference type="RefSeq" id="WP_282839112.1">
    <property type="nucleotide sequence ID" value="NZ_JASCXW010000008.1"/>
</dbReference>
<evidence type="ECO:0000256" key="6">
    <source>
        <dbReference type="ARBA" id="ARBA00023136"/>
    </source>
</evidence>
<comment type="subcellular location">
    <subcellularLocation>
        <location evidence="1">Membrane</location>
        <topology evidence="1">Multi-pass membrane protein</topology>
    </subcellularLocation>
</comment>
<feature type="transmembrane region" description="Helical" evidence="7">
    <location>
        <begin position="12"/>
        <end position="33"/>
    </location>
</feature>
<evidence type="ECO:0000256" key="2">
    <source>
        <dbReference type="ARBA" id="ARBA00008114"/>
    </source>
</evidence>
<evidence type="ECO:0000256" key="7">
    <source>
        <dbReference type="SAM" id="Phobius"/>
    </source>
</evidence>
<comment type="similarity">
    <text evidence="2">Belongs to the cation diffusion facilitator (CDF) transporter (TC 2.A.4) family.</text>
</comment>
<keyword evidence="5 7" id="KW-1133">Transmembrane helix</keyword>
<dbReference type="InterPro" id="IPR050291">
    <property type="entry name" value="CDF_Transporter"/>
</dbReference>
<proteinExistence type="inferred from homology"/>
<feature type="domain" description="Cation efflux protein cytoplasmic" evidence="9">
    <location>
        <begin position="215"/>
        <end position="292"/>
    </location>
</feature>
<dbReference type="Gene3D" id="3.30.70.1350">
    <property type="entry name" value="Cation efflux protein, cytoplasmic domain"/>
    <property type="match status" value="1"/>
</dbReference>
<dbReference type="InterPro" id="IPR036837">
    <property type="entry name" value="Cation_efflux_CTD_sf"/>
</dbReference>
<dbReference type="InterPro" id="IPR027469">
    <property type="entry name" value="Cation_efflux_TMD_sf"/>
</dbReference>
<dbReference type="Pfam" id="PF16916">
    <property type="entry name" value="ZT_dimer"/>
    <property type="match status" value="1"/>
</dbReference>
<dbReference type="InterPro" id="IPR058533">
    <property type="entry name" value="Cation_efflux_TM"/>
</dbReference>
<dbReference type="GO" id="GO:0016020">
    <property type="term" value="C:membrane"/>
    <property type="evidence" value="ECO:0007669"/>
    <property type="project" value="UniProtKB-SubCell"/>
</dbReference>
<evidence type="ECO:0000313" key="10">
    <source>
        <dbReference type="EMBL" id="MDI6452694.1"/>
    </source>
</evidence>
<dbReference type="PANTHER" id="PTHR43840">
    <property type="entry name" value="MITOCHONDRIAL METAL TRANSPORTER 1-RELATED"/>
    <property type="match status" value="1"/>
</dbReference>
<dbReference type="GO" id="GO:0008324">
    <property type="term" value="F:monoatomic cation transmembrane transporter activity"/>
    <property type="evidence" value="ECO:0007669"/>
    <property type="project" value="InterPro"/>
</dbReference>
<dbReference type="SUPFAM" id="SSF161111">
    <property type="entry name" value="Cation efflux protein transmembrane domain-like"/>
    <property type="match status" value="1"/>
</dbReference>
<dbReference type="AlphaFoldDB" id="A0AAW6UAL4"/>
<keyword evidence="11" id="KW-1185">Reference proteome</keyword>
<feature type="transmembrane region" description="Helical" evidence="7">
    <location>
        <begin position="160"/>
        <end position="176"/>
    </location>
</feature>
<feature type="transmembrane region" description="Helical" evidence="7">
    <location>
        <begin position="80"/>
        <end position="99"/>
    </location>
</feature>
<comment type="caution">
    <text evidence="10">The sequence shown here is derived from an EMBL/GenBank/DDBJ whole genome shotgun (WGS) entry which is preliminary data.</text>
</comment>
<dbReference type="PANTHER" id="PTHR43840:SF15">
    <property type="entry name" value="MITOCHONDRIAL METAL TRANSPORTER 1-RELATED"/>
    <property type="match status" value="1"/>
</dbReference>
<dbReference type="Proteomes" id="UP001431532">
    <property type="component" value="Unassembled WGS sequence"/>
</dbReference>
<dbReference type="InterPro" id="IPR027470">
    <property type="entry name" value="Cation_efflux_CTD"/>
</dbReference>
<evidence type="ECO:0000259" key="9">
    <source>
        <dbReference type="Pfam" id="PF16916"/>
    </source>
</evidence>
<feature type="transmembrane region" description="Helical" evidence="7">
    <location>
        <begin position="39"/>
        <end position="59"/>
    </location>
</feature>
<feature type="transmembrane region" description="Helical" evidence="7">
    <location>
        <begin position="119"/>
        <end position="140"/>
    </location>
</feature>